<dbReference type="GO" id="GO:0004357">
    <property type="term" value="F:glutamate-cysteine ligase activity"/>
    <property type="evidence" value="ECO:0007669"/>
    <property type="project" value="UniProtKB-UniRule"/>
</dbReference>
<dbReference type="EMBL" id="FNAD01000001">
    <property type="protein sequence ID" value="SDD08015.1"/>
    <property type="molecule type" value="Genomic_DNA"/>
</dbReference>
<keyword evidence="8" id="KW-1185">Reference proteome</keyword>
<dbReference type="Pfam" id="PF04107">
    <property type="entry name" value="GCS2"/>
    <property type="match status" value="1"/>
</dbReference>
<dbReference type="AlphaFoldDB" id="A0A1G6RVP9"/>
<dbReference type="OrthoDB" id="9780152at2"/>
<organism evidence="7 8">
    <name type="scientific">Glycomyces harbinensis</name>
    <dbReference type="NCBI Taxonomy" id="58114"/>
    <lineage>
        <taxon>Bacteria</taxon>
        <taxon>Bacillati</taxon>
        <taxon>Actinomycetota</taxon>
        <taxon>Actinomycetes</taxon>
        <taxon>Glycomycetales</taxon>
        <taxon>Glycomycetaceae</taxon>
        <taxon>Glycomyces</taxon>
    </lineage>
</organism>
<name>A0A1G6RVP9_9ACTN</name>
<dbReference type="GO" id="GO:0052699">
    <property type="term" value="P:ergothioneine biosynthetic process"/>
    <property type="evidence" value="ECO:0007669"/>
    <property type="project" value="UniProtKB-UniRule"/>
</dbReference>
<keyword evidence="1 5" id="KW-0436">Ligase</keyword>
<dbReference type="HAMAP" id="MF_02034">
    <property type="entry name" value="EgtA"/>
    <property type="match status" value="1"/>
</dbReference>
<dbReference type="GO" id="GO:0005524">
    <property type="term" value="F:ATP binding"/>
    <property type="evidence" value="ECO:0007669"/>
    <property type="project" value="UniProtKB-UniRule"/>
</dbReference>
<dbReference type="InterPro" id="IPR014746">
    <property type="entry name" value="Gln_synth/guanido_kin_cat_dom"/>
</dbReference>
<keyword evidence="2 5" id="KW-0547">Nucleotide-binding</keyword>
<dbReference type="InterPro" id="IPR017809">
    <property type="entry name" value="EgtA_Actinobacteria"/>
</dbReference>
<evidence type="ECO:0000256" key="1">
    <source>
        <dbReference type="ARBA" id="ARBA00022598"/>
    </source>
</evidence>
<dbReference type="EC" id="6.3.2.2" evidence="5"/>
<evidence type="ECO:0000313" key="7">
    <source>
        <dbReference type="EMBL" id="SDD08015.1"/>
    </source>
</evidence>
<protein>
    <recommendedName>
        <fullName evidence="5">Glutamate--cysteine ligase EgtA</fullName>
        <ecNumber evidence="5">6.3.2.2</ecNumber>
    </recommendedName>
    <alternativeName>
        <fullName evidence="5">Gamma-glutamylcysteine synthase</fullName>
        <shortName evidence="5">GCS</shortName>
        <shortName evidence="5">Gamma-ECS</shortName>
    </alternativeName>
</protein>
<dbReference type="PIRSF" id="PIRSF017901">
    <property type="entry name" value="GCL"/>
    <property type="match status" value="1"/>
</dbReference>
<dbReference type="PANTHER" id="PTHR34378:SF1">
    <property type="entry name" value="GLUTAMATE--CYSTEINE LIGASE, CHLOROPLASTIC"/>
    <property type="match status" value="1"/>
</dbReference>
<comment type="pathway">
    <text evidence="5">Amino-acid biosynthesis; ergothioneine biosynthesis.</text>
</comment>
<comment type="catalytic activity">
    <reaction evidence="4 5 6">
        <text>L-cysteine + L-glutamate + ATP = gamma-L-glutamyl-L-cysteine + ADP + phosphate + H(+)</text>
        <dbReference type="Rhea" id="RHEA:13285"/>
        <dbReference type="ChEBI" id="CHEBI:15378"/>
        <dbReference type="ChEBI" id="CHEBI:29985"/>
        <dbReference type="ChEBI" id="CHEBI:30616"/>
        <dbReference type="ChEBI" id="CHEBI:35235"/>
        <dbReference type="ChEBI" id="CHEBI:43474"/>
        <dbReference type="ChEBI" id="CHEBI:58173"/>
        <dbReference type="ChEBI" id="CHEBI:456216"/>
        <dbReference type="EC" id="6.3.2.2"/>
    </reaction>
</comment>
<dbReference type="Gene3D" id="3.30.590.20">
    <property type="match status" value="1"/>
</dbReference>
<evidence type="ECO:0000256" key="5">
    <source>
        <dbReference type="HAMAP-Rule" id="MF_02034"/>
    </source>
</evidence>
<dbReference type="RefSeq" id="WP_091028254.1">
    <property type="nucleotide sequence ID" value="NZ_FNAD01000001.1"/>
</dbReference>
<evidence type="ECO:0000256" key="4">
    <source>
        <dbReference type="ARBA" id="ARBA00048819"/>
    </source>
</evidence>
<dbReference type="UniPathway" id="UPA01014"/>
<dbReference type="InterPro" id="IPR035434">
    <property type="entry name" value="GCL_bact_plant"/>
</dbReference>
<proteinExistence type="inferred from homology"/>
<reference evidence="8" key="1">
    <citation type="submission" date="2016-10" db="EMBL/GenBank/DDBJ databases">
        <authorList>
            <person name="Varghese N."/>
            <person name="Submissions S."/>
        </authorList>
    </citation>
    <scope>NUCLEOTIDE SEQUENCE [LARGE SCALE GENOMIC DNA]</scope>
    <source>
        <strain evidence="8">CGMCC 4.3516</strain>
    </source>
</reference>
<gene>
    <name evidence="5" type="primary">egtA</name>
    <name evidence="7" type="ORF">SAMN05216270_101664</name>
</gene>
<evidence type="ECO:0000256" key="3">
    <source>
        <dbReference type="ARBA" id="ARBA00022840"/>
    </source>
</evidence>
<sequence length="416" mass="45583">MPDASLRDRTAVPLTEDAAFDHIAAEGFRPTAPARIGAEVEWLVTGTADRRRRIDPESVRAVLGVRDALPRCTRLSFEPGGALELSTHPRATVRECFDDLEADRARVAAALGREGLELLGLGLDPVRLPRRVLRSPRYQAMEELFDQDGRAGRWMMANTASVQVCLDTGTDGPGPGGLAERWDLAHRLAPVFIAAFANSPLRRGEPGLWRSTRQHVWAAIDHSRSRAVSQRPDPHGDPRADWARYALDARVMAVRGPGRWTVPRGLTFRAWIRGAGPRPPVLDDLVYHLSTLFPPVRPRGAYLELRMIDAQPGRDWVAPVAVARALFDDPAANAAAREALEPLWRNASTPDLYLRAATAALHDAPLAEAAASCFTAARDAQTDPEIAAVVHEFTESFVTRGRTRADDLVTGGARRD</sequence>
<dbReference type="Proteomes" id="UP000198949">
    <property type="component" value="Unassembled WGS sequence"/>
</dbReference>
<dbReference type="STRING" id="58114.SAMN05216270_101664"/>
<dbReference type="GO" id="GO:0006750">
    <property type="term" value="P:glutathione biosynthetic process"/>
    <property type="evidence" value="ECO:0007669"/>
    <property type="project" value="UniProtKB-UniRule"/>
</dbReference>
<dbReference type="InterPro" id="IPR006336">
    <property type="entry name" value="GCS2"/>
</dbReference>
<dbReference type="NCBIfam" id="TIGR03444">
    <property type="entry name" value="EgtA_Cys_ligase"/>
    <property type="match status" value="1"/>
</dbReference>
<dbReference type="PANTHER" id="PTHR34378">
    <property type="entry name" value="GLUTAMATE--CYSTEINE LIGASE, CHLOROPLASTIC"/>
    <property type="match status" value="1"/>
</dbReference>
<evidence type="ECO:0000256" key="6">
    <source>
        <dbReference type="PIRNR" id="PIRNR017901"/>
    </source>
</evidence>
<keyword evidence="3 5" id="KW-0067">ATP-binding</keyword>
<evidence type="ECO:0000256" key="2">
    <source>
        <dbReference type="ARBA" id="ARBA00022741"/>
    </source>
</evidence>
<comment type="function">
    <text evidence="5">Catalyzes the synthesis of gamma-glutamylcysteine (gamma-GC). This compound is used as substrate for the biosynthesis of the low-molecular thiol compound ergothioneine.</text>
</comment>
<dbReference type="SUPFAM" id="SSF55931">
    <property type="entry name" value="Glutamine synthetase/guanido kinase"/>
    <property type="match status" value="1"/>
</dbReference>
<evidence type="ECO:0000313" key="8">
    <source>
        <dbReference type="Proteomes" id="UP000198949"/>
    </source>
</evidence>
<accession>A0A1G6RVP9</accession>
<comment type="similarity">
    <text evidence="5 6">Belongs to the glutamate--cysteine ligase type 2 family. EgtA subfamily.</text>
</comment>